<evidence type="ECO:0000313" key="11">
    <source>
        <dbReference type="Proteomes" id="UP000091857"/>
    </source>
</evidence>
<dbReference type="PROSITE" id="PS50294">
    <property type="entry name" value="WD_REPEATS_REGION"/>
    <property type="match status" value="1"/>
</dbReference>
<keyword evidence="5" id="KW-0677">Repeat</keyword>
<keyword evidence="6" id="KW-0227">DNA damage</keyword>
<evidence type="ECO:0000256" key="2">
    <source>
        <dbReference type="ARBA" id="ARBA00005434"/>
    </source>
</evidence>
<evidence type="ECO:0000256" key="1">
    <source>
        <dbReference type="ARBA" id="ARBA00002530"/>
    </source>
</evidence>
<dbReference type="OrthoDB" id="9890280at2759"/>
<feature type="repeat" description="WD" evidence="8">
    <location>
        <begin position="341"/>
        <end position="374"/>
    </location>
</feature>
<evidence type="ECO:0000256" key="9">
    <source>
        <dbReference type="SAM" id="MobiDB-lite"/>
    </source>
</evidence>
<dbReference type="PROSITE" id="PS50082">
    <property type="entry name" value="WD_REPEATS_2"/>
    <property type="match status" value="2"/>
</dbReference>
<protein>
    <recommendedName>
        <fullName evidence="3">WD repeat-containing protein 76</fullName>
    </recommendedName>
</protein>
<sequence length="511" mass="56583">MAPSKLTEYEKKRLENIRRNDEMMAALKIHSTASQLSAATKRQRVGASKSYKLSPEKKKAKSESPIVIRRSLRTRGMPPDSGGLDGFSVETPDRTPKSISPQKPSPRVMGPLSTRDAYSGEGSDRALIDTILSLEKKPQLGVPIKKELDRGEVVKMEQSDGILHDSVKGVVKDLHLDCDIKIEKKETESCVDFWSMNLKTENIARLVPGRIMAVRFFPCNDVRMVVAGNKFGNVAFWNMDSKGEEGDGIFLYHHHTGPISGILFQQSCLSKIYTSCYDGFLRLMNAEKEVFDLVYSSDDAIFSLSQQPNNVHSLYFGEGRGGGLNSWDERTGRFSSQWILHADRINSIDFNSQNPNIMATSSTDGTACLWDLRSVNADKPKSLKILNHNRAVHSAYFSPSGSFLATTSADNSVGVLGGVNFEDSSMIYHNNQTGRWLSSFRGIWGWDDSSIFIGNMKRGVDVISPSQRRTILTLQSPDMSAIPCRFDAHPCKVGMLAGATSGGQVYVWTSS</sequence>
<feature type="region of interest" description="Disordered" evidence="9">
    <location>
        <begin position="34"/>
        <end position="119"/>
    </location>
</feature>
<dbReference type="STRING" id="3983.A0A2C9VMU8"/>
<dbReference type="InterPro" id="IPR001680">
    <property type="entry name" value="WD40_rpt"/>
</dbReference>
<evidence type="ECO:0000256" key="5">
    <source>
        <dbReference type="ARBA" id="ARBA00022737"/>
    </source>
</evidence>
<dbReference type="GO" id="GO:0003677">
    <property type="term" value="F:DNA binding"/>
    <property type="evidence" value="ECO:0000318"/>
    <property type="project" value="GO_Central"/>
</dbReference>
<dbReference type="GO" id="GO:0009414">
    <property type="term" value="P:response to water deprivation"/>
    <property type="evidence" value="ECO:0007669"/>
    <property type="project" value="EnsemblPlants"/>
</dbReference>
<comment type="function">
    <text evidence="1">Specifically binds 5-hydroxymethylcytosine (5hmC), suggesting that it acts as a specific reader of 5hmC.</text>
</comment>
<accession>A0A2C9VMU8</accession>
<dbReference type="Gramene" id="Manes.06G039700.1.v8.1">
    <property type="protein sequence ID" value="Manes.06G039700.1.v8.1.CDS"/>
    <property type="gene ID" value="Manes.06G039700.v8.1"/>
</dbReference>
<dbReference type="FunFam" id="2.130.10.10:FF:000180">
    <property type="entry name" value="WD repeat-containing protein 76"/>
    <property type="match status" value="1"/>
</dbReference>
<dbReference type="Gene3D" id="2.130.10.10">
    <property type="entry name" value="YVTN repeat-like/Quinoprotein amine dehydrogenase"/>
    <property type="match status" value="1"/>
</dbReference>
<keyword evidence="4 8" id="KW-0853">WD repeat</keyword>
<dbReference type="PANTHER" id="PTHR14773">
    <property type="entry name" value="WD REPEAT-CONTAINING PROTEIN 76"/>
    <property type="match status" value="1"/>
</dbReference>
<dbReference type="Proteomes" id="UP000091857">
    <property type="component" value="Chromosome 6"/>
</dbReference>
<dbReference type="AlphaFoldDB" id="A0A2C9VMU8"/>
<dbReference type="EMBL" id="CM004392">
    <property type="protein sequence ID" value="OAY46934.1"/>
    <property type="molecule type" value="Genomic_DNA"/>
</dbReference>
<feature type="repeat" description="WD" evidence="8">
    <location>
        <begin position="385"/>
        <end position="415"/>
    </location>
</feature>
<reference evidence="11" key="1">
    <citation type="journal article" date="2016" name="Nat. Biotechnol.">
        <title>Sequencing wild and cultivated cassava and related species reveals extensive interspecific hybridization and genetic diversity.</title>
        <authorList>
            <person name="Bredeson J.V."/>
            <person name="Lyons J.B."/>
            <person name="Prochnik S.E."/>
            <person name="Wu G.A."/>
            <person name="Ha C.M."/>
            <person name="Edsinger-Gonzales E."/>
            <person name="Grimwood J."/>
            <person name="Schmutz J."/>
            <person name="Rabbi I.Y."/>
            <person name="Egesi C."/>
            <person name="Nauluvula P."/>
            <person name="Lebot V."/>
            <person name="Ndunguru J."/>
            <person name="Mkamilo G."/>
            <person name="Bart R.S."/>
            <person name="Setter T.L."/>
            <person name="Gleadow R.M."/>
            <person name="Kulakow P."/>
            <person name="Ferguson M.E."/>
            <person name="Rounsley S."/>
            <person name="Rokhsar D.S."/>
        </authorList>
    </citation>
    <scope>NUCLEOTIDE SEQUENCE [LARGE SCALE GENOMIC DNA]</scope>
    <source>
        <strain evidence="11">cv. AM560-2</strain>
    </source>
</reference>
<name>A0A2C9VMU8_MANES</name>
<evidence type="ECO:0000256" key="8">
    <source>
        <dbReference type="PROSITE-ProRule" id="PRU00221"/>
    </source>
</evidence>
<organism evidence="10 11">
    <name type="scientific">Manihot esculenta</name>
    <name type="common">Cassava</name>
    <name type="synonym">Jatropha manihot</name>
    <dbReference type="NCBI Taxonomy" id="3983"/>
    <lineage>
        <taxon>Eukaryota</taxon>
        <taxon>Viridiplantae</taxon>
        <taxon>Streptophyta</taxon>
        <taxon>Embryophyta</taxon>
        <taxon>Tracheophyta</taxon>
        <taxon>Spermatophyta</taxon>
        <taxon>Magnoliopsida</taxon>
        <taxon>eudicotyledons</taxon>
        <taxon>Gunneridae</taxon>
        <taxon>Pentapetalae</taxon>
        <taxon>rosids</taxon>
        <taxon>fabids</taxon>
        <taxon>Malpighiales</taxon>
        <taxon>Euphorbiaceae</taxon>
        <taxon>Crotonoideae</taxon>
        <taxon>Manihoteae</taxon>
        <taxon>Manihot</taxon>
    </lineage>
</organism>
<evidence type="ECO:0000256" key="7">
    <source>
        <dbReference type="ARBA" id="ARBA00023125"/>
    </source>
</evidence>
<keyword evidence="7" id="KW-0238">DNA-binding</keyword>
<dbReference type="GO" id="GO:0006974">
    <property type="term" value="P:DNA damage response"/>
    <property type="evidence" value="ECO:0007669"/>
    <property type="project" value="UniProtKB-KW"/>
</dbReference>
<comment type="similarity">
    <text evidence="2">Belongs to the WD repeat DDB2/WDR76 family.</text>
</comment>
<dbReference type="InterPro" id="IPR019775">
    <property type="entry name" value="WD40_repeat_CS"/>
</dbReference>
<evidence type="ECO:0000256" key="4">
    <source>
        <dbReference type="ARBA" id="ARBA00022574"/>
    </source>
</evidence>
<evidence type="ECO:0000313" key="10">
    <source>
        <dbReference type="EMBL" id="OAY46934.1"/>
    </source>
</evidence>
<gene>
    <name evidence="10" type="ORF">MANES_06G039700v8</name>
</gene>
<dbReference type="GO" id="GO:2000001">
    <property type="term" value="P:regulation of DNA damage checkpoint"/>
    <property type="evidence" value="ECO:0000318"/>
    <property type="project" value="GO_Central"/>
</dbReference>
<evidence type="ECO:0000256" key="3">
    <source>
        <dbReference type="ARBA" id="ARBA00021234"/>
    </source>
</evidence>
<dbReference type="InterPro" id="IPR015943">
    <property type="entry name" value="WD40/YVTN_repeat-like_dom_sf"/>
</dbReference>
<dbReference type="GO" id="GO:0005634">
    <property type="term" value="C:nucleus"/>
    <property type="evidence" value="ECO:0000318"/>
    <property type="project" value="GO_Central"/>
</dbReference>
<dbReference type="PROSITE" id="PS00678">
    <property type="entry name" value="WD_REPEATS_1"/>
    <property type="match status" value="1"/>
</dbReference>
<evidence type="ECO:0000256" key="6">
    <source>
        <dbReference type="ARBA" id="ARBA00022763"/>
    </source>
</evidence>
<dbReference type="GO" id="GO:0009737">
    <property type="term" value="P:response to abscisic acid"/>
    <property type="evidence" value="ECO:0007669"/>
    <property type="project" value="EnsemblPlants"/>
</dbReference>
<dbReference type="SUPFAM" id="SSF50978">
    <property type="entry name" value="WD40 repeat-like"/>
    <property type="match status" value="1"/>
</dbReference>
<dbReference type="SMART" id="SM00320">
    <property type="entry name" value="WD40"/>
    <property type="match status" value="3"/>
</dbReference>
<dbReference type="InterPro" id="IPR036322">
    <property type="entry name" value="WD40_repeat_dom_sf"/>
</dbReference>
<dbReference type="Pfam" id="PF00400">
    <property type="entry name" value="WD40"/>
    <property type="match status" value="2"/>
</dbReference>
<dbReference type="OMA" id="DPNTLYW"/>
<dbReference type="PANTHER" id="PTHR14773:SF0">
    <property type="entry name" value="WD REPEAT-CONTAINING PROTEIN 76"/>
    <property type="match status" value="1"/>
</dbReference>
<proteinExistence type="inferred from homology"/>
<keyword evidence="11" id="KW-1185">Reference proteome</keyword>
<comment type="caution">
    <text evidence="10">The sequence shown here is derived from an EMBL/GenBank/DDBJ whole genome shotgun (WGS) entry which is preliminary data.</text>
</comment>
<dbReference type="InterPro" id="IPR050853">
    <property type="entry name" value="WD_repeat_DNA-damage-binding"/>
</dbReference>